<dbReference type="Gene3D" id="1.20.1440.20">
    <property type="entry name" value="LemA-like domain"/>
    <property type="match status" value="1"/>
</dbReference>
<reference evidence="7 8" key="1">
    <citation type="submission" date="2016-10" db="EMBL/GenBank/DDBJ databases">
        <authorList>
            <person name="Varghese N."/>
            <person name="Submissions S."/>
        </authorList>
    </citation>
    <scope>NUCLEOTIDE SEQUENCE [LARGE SCALE GENOMIC DNA]</scope>
    <source>
        <strain evidence="7 8">DSM 11449</strain>
    </source>
</reference>
<evidence type="ECO:0000256" key="4">
    <source>
        <dbReference type="ARBA" id="ARBA00022989"/>
    </source>
</evidence>
<organism evidence="7 8">
    <name type="scientific">Capnocytophaga granulosa</name>
    <dbReference type="NCBI Taxonomy" id="45242"/>
    <lineage>
        <taxon>Bacteria</taxon>
        <taxon>Pseudomonadati</taxon>
        <taxon>Bacteroidota</taxon>
        <taxon>Flavobacteriia</taxon>
        <taxon>Flavobacteriales</taxon>
        <taxon>Flavobacteriaceae</taxon>
        <taxon>Capnocytophaga</taxon>
    </lineage>
</organism>
<dbReference type="Pfam" id="PF04011">
    <property type="entry name" value="LemA"/>
    <property type="match status" value="1"/>
</dbReference>
<proteinExistence type="inferred from homology"/>
<evidence type="ECO:0000256" key="1">
    <source>
        <dbReference type="ARBA" id="ARBA00004167"/>
    </source>
</evidence>
<comment type="similarity">
    <text evidence="2">Belongs to the LemA family.</text>
</comment>
<evidence type="ECO:0000256" key="3">
    <source>
        <dbReference type="ARBA" id="ARBA00022692"/>
    </source>
</evidence>
<dbReference type="Proteomes" id="UP000182771">
    <property type="component" value="Unassembled WGS sequence"/>
</dbReference>
<evidence type="ECO:0000313" key="7">
    <source>
        <dbReference type="EMBL" id="SDW70100.1"/>
    </source>
</evidence>
<comment type="subcellular location">
    <subcellularLocation>
        <location evidence="1">Membrane</location>
        <topology evidence="1">Single-pass membrane protein</topology>
    </subcellularLocation>
</comment>
<keyword evidence="4 6" id="KW-1133">Transmembrane helix</keyword>
<dbReference type="SUPFAM" id="SSF140478">
    <property type="entry name" value="LemA-like"/>
    <property type="match status" value="1"/>
</dbReference>
<keyword evidence="3 6" id="KW-0812">Transmembrane</keyword>
<dbReference type="EMBL" id="FNND01000003">
    <property type="protein sequence ID" value="SDW70100.1"/>
    <property type="molecule type" value="Genomic_DNA"/>
</dbReference>
<gene>
    <name evidence="7" type="ORF">SAMN05444420_103244</name>
</gene>
<dbReference type="OrthoDB" id="9804152at2"/>
<evidence type="ECO:0000256" key="2">
    <source>
        <dbReference type="ARBA" id="ARBA00008854"/>
    </source>
</evidence>
<dbReference type="RefSeq" id="WP_016420599.1">
    <property type="nucleotide sequence ID" value="NZ_FNND01000003.1"/>
</dbReference>
<dbReference type="GeneID" id="85016828"/>
<evidence type="ECO:0000313" key="8">
    <source>
        <dbReference type="Proteomes" id="UP000182771"/>
    </source>
</evidence>
<comment type="caution">
    <text evidence="7">The sequence shown here is derived from an EMBL/GenBank/DDBJ whole genome shotgun (WGS) entry which is preliminary data.</text>
</comment>
<dbReference type="GO" id="GO:0016020">
    <property type="term" value="C:membrane"/>
    <property type="evidence" value="ECO:0007669"/>
    <property type="project" value="UniProtKB-SubCell"/>
</dbReference>
<dbReference type="PANTHER" id="PTHR34478:SF1">
    <property type="entry name" value="PROTEIN LEMA"/>
    <property type="match status" value="1"/>
</dbReference>
<dbReference type="AlphaFoldDB" id="A0A1H2VP87"/>
<dbReference type="InterPro" id="IPR007156">
    <property type="entry name" value="MamQ_LemA"/>
</dbReference>
<dbReference type="PANTHER" id="PTHR34478">
    <property type="entry name" value="PROTEIN LEMA"/>
    <property type="match status" value="1"/>
</dbReference>
<name>A0A1H2VP87_9FLAO</name>
<keyword evidence="5 6" id="KW-0472">Membrane</keyword>
<sequence>MVTYILLGVGVVVLLYIVLVFNKIAKRKNQIQNAISSLDSLFIQRAELIPNLIETTKQYMNYEQETLAQITELRTPVVTEKQNPYLQPEKGNKMLMNVMARAEEYPELKANQQFLHLQHAFTECEEQLAAGRRYLSASITDYNDAIVTFPANLLAGLFGFSTYQWQYATQKQREAIDAKELFK</sequence>
<evidence type="ECO:0000256" key="5">
    <source>
        <dbReference type="ARBA" id="ARBA00023136"/>
    </source>
</evidence>
<accession>A0A1H2VP87</accession>
<feature type="transmembrane region" description="Helical" evidence="6">
    <location>
        <begin position="6"/>
        <end position="25"/>
    </location>
</feature>
<evidence type="ECO:0000256" key="6">
    <source>
        <dbReference type="SAM" id="Phobius"/>
    </source>
</evidence>
<dbReference type="InterPro" id="IPR023353">
    <property type="entry name" value="LemA-like_dom_sf"/>
</dbReference>
<keyword evidence="8" id="KW-1185">Reference proteome</keyword>
<protein>
    <submittedName>
        <fullName evidence="7">LemA protein</fullName>
    </submittedName>
</protein>